<dbReference type="EMBL" id="QOPD01000006">
    <property type="protein sequence ID" value="RCL37917.1"/>
    <property type="molecule type" value="Genomic_DNA"/>
</dbReference>
<dbReference type="InterPro" id="IPR001816">
    <property type="entry name" value="Transl_elong_EFTs/EF1B"/>
</dbReference>
<dbReference type="HAMAP" id="MF_00050">
    <property type="entry name" value="EF_Ts"/>
    <property type="match status" value="1"/>
</dbReference>
<dbReference type="Pfam" id="PF00889">
    <property type="entry name" value="EF_TS"/>
    <property type="match status" value="1"/>
</dbReference>
<organism evidence="8 9">
    <name type="scientific">SAR86 cluster bacterium</name>
    <dbReference type="NCBI Taxonomy" id="2030880"/>
    <lineage>
        <taxon>Bacteria</taxon>
        <taxon>Pseudomonadati</taxon>
        <taxon>Pseudomonadota</taxon>
        <taxon>Gammaproteobacteria</taxon>
        <taxon>SAR86 cluster</taxon>
    </lineage>
</organism>
<dbReference type="InterPro" id="IPR009060">
    <property type="entry name" value="UBA-like_sf"/>
</dbReference>
<evidence type="ECO:0000256" key="1">
    <source>
        <dbReference type="ARBA" id="ARBA00005532"/>
    </source>
</evidence>
<dbReference type="Gene3D" id="1.10.8.10">
    <property type="entry name" value="DNA helicase RuvA subunit, C-terminal domain"/>
    <property type="match status" value="1"/>
</dbReference>
<dbReference type="NCBIfam" id="TIGR00116">
    <property type="entry name" value="tsf"/>
    <property type="match status" value="1"/>
</dbReference>
<name>A0A368BM25_9GAMM</name>
<dbReference type="SUPFAM" id="SSF46934">
    <property type="entry name" value="UBA-like"/>
    <property type="match status" value="1"/>
</dbReference>
<dbReference type="Gene3D" id="1.10.286.20">
    <property type="match status" value="1"/>
</dbReference>
<comment type="caution">
    <text evidence="8">The sequence shown here is derived from an EMBL/GenBank/DDBJ whole genome shotgun (WGS) entry which is preliminary data.</text>
</comment>
<evidence type="ECO:0000256" key="2">
    <source>
        <dbReference type="ARBA" id="ARBA00016956"/>
    </source>
</evidence>
<dbReference type="FunFam" id="1.10.286.20:FF:000001">
    <property type="entry name" value="Elongation factor Ts"/>
    <property type="match status" value="1"/>
</dbReference>
<comment type="similarity">
    <text evidence="1 6">Belongs to the EF-Ts family.</text>
</comment>
<protein>
    <recommendedName>
        <fullName evidence="2 6">Elongation factor Ts</fullName>
        <shortName evidence="6">EF-Ts</shortName>
    </recommendedName>
</protein>
<dbReference type="PANTHER" id="PTHR11741">
    <property type="entry name" value="ELONGATION FACTOR TS"/>
    <property type="match status" value="1"/>
</dbReference>
<keyword evidence="3 6" id="KW-0963">Cytoplasm</keyword>
<evidence type="ECO:0000256" key="6">
    <source>
        <dbReference type="HAMAP-Rule" id="MF_00050"/>
    </source>
</evidence>
<dbReference type="InterPro" id="IPR036402">
    <property type="entry name" value="EF-Ts_dimer_sf"/>
</dbReference>
<dbReference type="CDD" id="cd14275">
    <property type="entry name" value="UBA_EF-Ts"/>
    <property type="match status" value="1"/>
</dbReference>
<evidence type="ECO:0000256" key="3">
    <source>
        <dbReference type="ARBA" id="ARBA00022490"/>
    </source>
</evidence>
<dbReference type="SUPFAM" id="SSF54713">
    <property type="entry name" value="Elongation factor Ts (EF-Ts), dimerisation domain"/>
    <property type="match status" value="1"/>
</dbReference>
<comment type="function">
    <text evidence="6">Associates with the EF-Tu.GDP complex and induces the exchange of GDP to GTP. It remains bound to the aminoacyl-tRNA.EF-Tu.GTP complex up to the GTP hydrolysis stage on the ribosome.</text>
</comment>
<dbReference type="Proteomes" id="UP000252147">
    <property type="component" value="Unassembled WGS sequence"/>
</dbReference>
<dbReference type="Gene3D" id="3.30.479.20">
    <property type="entry name" value="Elongation factor Ts, dimerisation domain"/>
    <property type="match status" value="2"/>
</dbReference>
<dbReference type="GO" id="GO:0005737">
    <property type="term" value="C:cytoplasm"/>
    <property type="evidence" value="ECO:0007669"/>
    <property type="project" value="UniProtKB-SubCell"/>
</dbReference>
<sequence length="262" mass="29022">MITAQLVKELRERTGISMMDCKNALSETNGDVDAAIEVLRKKSILKAEKKADRATNEGALVVGVADTYGFIVEVNTETDFAAKDQDFQEFLNALKEYCNTNKPDSLEELNDGFKDNLLQIIQKIGENIKISNYQLIEGNASNISTYIHSDGKLASLVLLANSNDSLGKDIAMQVAANNPLAISPDDIDVAILDKEKEIALATLENENKPEEIKEKIVLGKLNKFKQENSLLEQPFIKNPDQKIQDLTKDNSILGIIRRKVGE</sequence>
<accession>A0A368BM25</accession>
<evidence type="ECO:0000313" key="9">
    <source>
        <dbReference type="Proteomes" id="UP000252147"/>
    </source>
</evidence>
<reference evidence="8 9" key="1">
    <citation type="journal article" date="2018" name="Microbiome">
        <title>Fine metagenomic profile of the Mediterranean stratified and mixed water columns revealed by assembly and recruitment.</title>
        <authorList>
            <person name="Haro-Moreno J.M."/>
            <person name="Lopez-Perez M."/>
            <person name="De La Torre J.R."/>
            <person name="Picazo A."/>
            <person name="Camacho A."/>
            <person name="Rodriguez-Valera F."/>
        </authorList>
    </citation>
    <scope>NUCLEOTIDE SEQUENCE [LARGE SCALE GENOMIC DNA]</scope>
    <source>
        <strain evidence="8">MED-G83</strain>
    </source>
</reference>
<evidence type="ECO:0000256" key="4">
    <source>
        <dbReference type="ARBA" id="ARBA00022768"/>
    </source>
</evidence>
<comment type="subcellular location">
    <subcellularLocation>
        <location evidence="6">Cytoplasm</location>
    </subcellularLocation>
</comment>
<dbReference type="PANTHER" id="PTHR11741:SF0">
    <property type="entry name" value="ELONGATION FACTOR TS, MITOCHONDRIAL"/>
    <property type="match status" value="1"/>
</dbReference>
<dbReference type="GO" id="GO:0003746">
    <property type="term" value="F:translation elongation factor activity"/>
    <property type="evidence" value="ECO:0007669"/>
    <property type="project" value="UniProtKB-UniRule"/>
</dbReference>
<dbReference type="PROSITE" id="PS01126">
    <property type="entry name" value="EF_TS_1"/>
    <property type="match status" value="1"/>
</dbReference>
<evidence type="ECO:0000313" key="8">
    <source>
        <dbReference type="EMBL" id="RCL37917.1"/>
    </source>
</evidence>
<keyword evidence="5 6" id="KW-0648">Protein biosynthesis</keyword>
<dbReference type="FunFam" id="1.10.8.10:FF:000001">
    <property type="entry name" value="Elongation factor Ts"/>
    <property type="match status" value="1"/>
</dbReference>
<dbReference type="AlphaFoldDB" id="A0A368BM25"/>
<gene>
    <name evidence="6 8" type="primary">tsf</name>
    <name evidence="8" type="ORF">DBW97_03775</name>
</gene>
<comment type="caution">
    <text evidence="6">Lacks conserved residue(s) required for the propagation of feature annotation.</text>
</comment>
<dbReference type="InterPro" id="IPR014039">
    <property type="entry name" value="Transl_elong_EFTs/EF1B_dimer"/>
</dbReference>
<keyword evidence="4 6" id="KW-0251">Elongation factor</keyword>
<dbReference type="InterPro" id="IPR018101">
    <property type="entry name" value="Transl_elong_Ts_CS"/>
</dbReference>
<evidence type="ECO:0000259" key="7">
    <source>
        <dbReference type="Pfam" id="PF00889"/>
    </source>
</evidence>
<evidence type="ECO:0000256" key="5">
    <source>
        <dbReference type="ARBA" id="ARBA00022917"/>
    </source>
</evidence>
<feature type="domain" description="Translation elongation factor EFTs/EF1B dimerisation" evidence="7">
    <location>
        <begin position="69"/>
        <end position="262"/>
    </location>
</feature>
<proteinExistence type="inferred from homology"/>